<dbReference type="Proteomes" id="UP000676565">
    <property type="component" value="Unassembled WGS sequence"/>
</dbReference>
<name>A0ABS5BP90_9BACT</name>
<dbReference type="PROSITE" id="PS50122">
    <property type="entry name" value="CHEB"/>
    <property type="match status" value="1"/>
</dbReference>
<dbReference type="Gene3D" id="3.40.50.180">
    <property type="entry name" value="Methylesterase CheB, C-terminal domain"/>
    <property type="match status" value="1"/>
</dbReference>
<keyword evidence="7" id="KW-1185">Reference proteome</keyword>
<dbReference type="InterPro" id="IPR035909">
    <property type="entry name" value="CheB_C"/>
</dbReference>
<feature type="active site" evidence="4">
    <location>
        <position position="49"/>
    </location>
</feature>
<evidence type="ECO:0000256" key="1">
    <source>
        <dbReference type="ARBA" id="ARBA00022801"/>
    </source>
</evidence>
<dbReference type="InterPro" id="IPR000673">
    <property type="entry name" value="Sig_transdc_resp-reg_Me-estase"/>
</dbReference>
<evidence type="ECO:0000256" key="2">
    <source>
        <dbReference type="ARBA" id="ARBA00039140"/>
    </source>
</evidence>
<feature type="active site" evidence="4">
    <location>
        <position position="142"/>
    </location>
</feature>
<comment type="caution">
    <text evidence="6">The sequence shown here is derived from an EMBL/GenBank/DDBJ whole genome shotgun (WGS) entry which is preliminary data.</text>
</comment>
<dbReference type="Pfam" id="PF01339">
    <property type="entry name" value="CheB_methylest"/>
    <property type="match status" value="1"/>
</dbReference>
<proteinExistence type="predicted"/>
<evidence type="ECO:0000313" key="7">
    <source>
        <dbReference type="Proteomes" id="UP000676565"/>
    </source>
</evidence>
<protein>
    <recommendedName>
        <fullName evidence="2">protein-glutamate methylesterase</fullName>
        <ecNumber evidence="2">3.1.1.61</ecNumber>
    </recommendedName>
</protein>
<gene>
    <name evidence="6" type="ORF">J8F10_09610</name>
</gene>
<dbReference type="CDD" id="cd16433">
    <property type="entry name" value="CheB"/>
    <property type="match status" value="1"/>
</dbReference>
<dbReference type="PANTHER" id="PTHR42872">
    <property type="entry name" value="PROTEIN-GLUTAMATE METHYLESTERASE/PROTEIN-GLUTAMINE GLUTAMINASE"/>
    <property type="match status" value="1"/>
</dbReference>
<organism evidence="6 7">
    <name type="scientific">Gemmata palustris</name>
    <dbReference type="NCBI Taxonomy" id="2822762"/>
    <lineage>
        <taxon>Bacteria</taxon>
        <taxon>Pseudomonadati</taxon>
        <taxon>Planctomycetota</taxon>
        <taxon>Planctomycetia</taxon>
        <taxon>Gemmatales</taxon>
        <taxon>Gemmataceae</taxon>
        <taxon>Gemmata</taxon>
    </lineage>
</organism>
<comment type="catalytic activity">
    <reaction evidence="3">
        <text>[protein]-L-glutamate 5-O-methyl ester + H2O = L-glutamyl-[protein] + methanol + H(+)</text>
        <dbReference type="Rhea" id="RHEA:23236"/>
        <dbReference type="Rhea" id="RHEA-COMP:10208"/>
        <dbReference type="Rhea" id="RHEA-COMP:10311"/>
        <dbReference type="ChEBI" id="CHEBI:15377"/>
        <dbReference type="ChEBI" id="CHEBI:15378"/>
        <dbReference type="ChEBI" id="CHEBI:17790"/>
        <dbReference type="ChEBI" id="CHEBI:29973"/>
        <dbReference type="ChEBI" id="CHEBI:82795"/>
        <dbReference type="EC" id="3.1.1.61"/>
    </reaction>
</comment>
<evidence type="ECO:0000256" key="3">
    <source>
        <dbReference type="ARBA" id="ARBA00048267"/>
    </source>
</evidence>
<evidence type="ECO:0000256" key="4">
    <source>
        <dbReference type="PROSITE-ProRule" id="PRU00050"/>
    </source>
</evidence>
<reference evidence="6 7" key="1">
    <citation type="submission" date="2021-04" db="EMBL/GenBank/DDBJ databases">
        <authorList>
            <person name="Ivanova A."/>
        </authorList>
    </citation>
    <scope>NUCLEOTIDE SEQUENCE [LARGE SCALE GENOMIC DNA]</scope>
    <source>
        <strain evidence="6 7">G18</strain>
    </source>
</reference>
<keyword evidence="4" id="KW-0145">Chemotaxis</keyword>
<accession>A0ABS5BP90</accession>
<dbReference type="PANTHER" id="PTHR42872:SF6">
    <property type="entry name" value="PROTEIN-GLUTAMATE METHYLESTERASE_PROTEIN-GLUTAMINE GLUTAMINASE"/>
    <property type="match status" value="1"/>
</dbReference>
<feature type="active site" evidence="4">
    <location>
        <position position="22"/>
    </location>
</feature>
<feature type="domain" description="CheB-type methylesterase" evidence="5">
    <location>
        <begin position="7"/>
        <end position="193"/>
    </location>
</feature>
<evidence type="ECO:0000259" key="5">
    <source>
        <dbReference type="PROSITE" id="PS50122"/>
    </source>
</evidence>
<evidence type="ECO:0000313" key="6">
    <source>
        <dbReference type="EMBL" id="MBP3955536.1"/>
    </source>
</evidence>
<keyword evidence="1 4" id="KW-0378">Hydrolase</keyword>
<dbReference type="SUPFAM" id="SSF52738">
    <property type="entry name" value="Methylesterase CheB, C-terminal domain"/>
    <property type="match status" value="1"/>
</dbReference>
<sequence>MTPTTPPPPGAPRAEAVVIGASAGAVDALSALLPTLPADYPLPVMVVVHVPPDKKSVMAELFRNKCRMTVREAEDKEPLVPGTVYFAPPDYHLLVEPDRRLSLSSEEPVHYSRPAIDVLFESAADAFGAGLVGVVLTGASSDGAGGLRAVCAAGGGALVQHPDEAAVATMPRAALAACPKASVMYLEQIAARLRDLGRRP</sequence>
<dbReference type="EC" id="3.1.1.61" evidence="2"/>
<dbReference type="EMBL" id="JAGKQQ010000001">
    <property type="protein sequence ID" value="MBP3955536.1"/>
    <property type="molecule type" value="Genomic_DNA"/>
</dbReference>
<dbReference type="RefSeq" id="WP_210653612.1">
    <property type="nucleotide sequence ID" value="NZ_JAGKQQ010000001.1"/>
</dbReference>